<dbReference type="PROSITE" id="PS50922">
    <property type="entry name" value="TLC"/>
    <property type="match status" value="1"/>
</dbReference>
<evidence type="ECO:0000313" key="8">
    <source>
        <dbReference type="EMBL" id="KAJ8599453.1"/>
    </source>
</evidence>
<dbReference type="PANTHER" id="PTHR13439">
    <property type="entry name" value="CT120 PROTEIN"/>
    <property type="match status" value="1"/>
</dbReference>
<dbReference type="Pfam" id="PF03798">
    <property type="entry name" value="TRAM_LAG1_CLN8"/>
    <property type="match status" value="1"/>
</dbReference>
<feature type="transmembrane region" description="Helical" evidence="6">
    <location>
        <begin position="47"/>
        <end position="66"/>
    </location>
</feature>
<dbReference type="AlphaFoldDB" id="A0AAD7U9G0"/>
<evidence type="ECO:0000313" key="9">
    <source>
        <dbReference type="Proteomes" id="UP001230188"/>
    </source>
</evidence>
<gene>
    <name evidence="8" type="ORF">CTAYLR_008042</name>
</gene>
<keyword evidence="9" id="KW-1185">Reference proteome</keyword>
<sequence length="260" mass="28895">MTSGQAELIAADVVAVAASMGAVYLAVPKPLPETAGKPTSVLEFVHTLWWYPFVFYLVVYAAIATYKLSKSPEARWTDTCPESYAFLRTYIAAQIVAIPVELSLPGAWPKKLQMVAHHVVSVSGYAVGLLTPTCHFFGTAAGLSEISTIFLEGLLLSKHVALENFFAARAPWFLVVNGAGLWLSFILFRLVLFPAIVAVFFHDLFFYPELTWRKTGSVKYWIPPMLAFLFVLSAVWFQKIHKGFMTKVLSALRPADKKLE</sequence>
<feature type="domain" description="TLC" evidence="7">
    <location>
        <begin position="39"/>
        <end position="249"/>
    </location>
</feature>
<dbReference type="PANTHER" id="PTHR13439:SF0">
    <property type="entry name" value="TOPOISOMERASE I DAMAGE AFFECTED PROTEIN 4"/>
    <property type="match status" value="1"/>
</dbReference>
<dbReference type="GO" id="GO:0016020">
    <property type="term" value="C:membrane"/>
    <property type="evidence" value="ECO:0007669"/>
    <property type="project" value="UniProtKB-SubCell"/>
</dbReference>
<evidence type="ECO:0000256" key="4">
    <source>
        <dbReference type="ARBA" id="ARBA00023136"/>
    </source>
</evidence>
<comment type="subcellular location">
    <subcellularLocation>
        <location evidence="1">Membrane</location>
        <topology evidence="1">Multi-pass membrane protein</topology>
    </subcellularLocation>
</comment>
<feature type="transmembrane region" description="Helical" evidence="6">
    <location>
        <begin position="220"/>
        <end position="237"/>
    </location>
</feature>
<dbReference type="GO" id="GO:0055088">
    <property type="term" value="P:lipid homeostasis"/>
    <property type="evidence" value="ECO:0007669"/>
    <property type="project" value="TreeGrafter"/>
</dbReference>
<evidence type="ECO:0000256" key="1">
    <source>
        <dbReference type="ARBA" id="ARBA00004141"/>
    </source>
</evidence>
<evidence type="ECO:0000256" key="3">
    <source>
        <dbReference type="ARBA" id="ARBA00022989"/>
    </source>
</evidence>
<dbReference type="Proteomes" id="UP001230188">
    <property type="component" value="Unassembled WGS sequence"/>
</dbReference>
<name>A0AAD7U9G0_9STRA</name>
<accession>A0AAD7U9G0</accession>
<evidence type="ECO:0000259" key="7">
    <source>
        <dbReference type="PROSITE" id="PS50922"/>
    </source>
</evidence>
<organism evidence="8 9">
    <name type="scientific">Chrysophaeum taylorii</name>
    <dbReference type="NCBI Taxonomy" id="2483200"/>
    <lineage>
        <taxon>Eukaryota</taxon>
        <taxon>Sar</taxon>
        <taxon>Stramenopiles</taxon>
        <taxon>Ochrophyta</taxon>
        <taxon>Pelagophyceae</taxon>
        <taxon>Pelagomonadales</taxon>
        <taxon>Pelagomonadaceae</taxon>
        <taxon>Chrysophaeum</taxon>
    </lineage>
</organism>
<dbReference type="InterPro" id="IPR006634">
    <property type="entry name" value="TLC-dom"/>
</dbReference>
<dbReference type="EMBL" id="JAQMWT010000563">
    <property type="protein sequence ID" value="KAJ8599453.1"/>
    <property type="molecule type" value="Genomic_DNA"/>
</dbReference>
<comment type="caution">
    <text evidence="8">The sequence shown here is derived from an EMBL/GenBank/DDBJ whole genome shotgun (WGS) entry which is preliminary data.</text>
</comment>
<feature type="transmembrane region" description="Helical" evidence="6">
    <location>
        <begin position="7"/>
        <end position="27"/>
    </location>
</feature>
<evidence type="ECO:0000256" key="5">
    <source>
        <dbReference type="PROSITE-ProRule" id="PRU00205"/>
    </source>
</evidence>
<keyword evidence="2 5" id="KW-0812">Transmembrane</keyword>
<proteinExistence type="predicted"/>
<feature type="transmembrane region" description="Helical" evidence="6">
    <location>
        <begin position="172"/>
        <end position="200"/>
    </location>
</feature>
<protein>
    <recommendedName>
        <fullName evidence="7">TLC domain-containing protein</fullName>
    </recommendedName>
</protein>
<evidence type="ECO:0000256" key="6">
    <source>
        <dbReference type="SAM" id="Phobius"/>
    </source>
</evidence>
<keyword evidence="4 5" id="KW-0472">Membrane</keyword>
<keyword evidence="3 6" id="KW-1133">Transmembrane helix</keyword>
<dbReference type="InterPro" id="IPR050846">
    <property type="entry name" value="TLCD"/>
</dbReference>
<dbReference type="GO" id="GO:0005783">
    <property type="term" value="C:endoplasmic reticulum"/>
    <property type="evidence" value="ECO:0007669"/>
    <property type="project" value="TreeGrafter"/>
</dbReference>
<reference evidence="8" key="1">
    <citation type="submission" date="2023-01" db="EMBL/GenBank/DDBJ databases">
        <title>Metagenome sequencing of chrysophaentin producing Chrysophaeum taylorii.</title>
        <authorList>
            <person name="Davison J."/>
            <person name="Bewley C."/>
        </authorList>
    </citation>
    <scope>NUCLEOTIDE SEQUENCE</scope>
    <source>
        <strain evidence="8">NIES-1699</strain>
    </source>
</reference>
<evidence type="ECO:0000256" key="2">
    <source>
        <dbReference type="ARBA" id="ARBA00022692"/>
    </source>
</evidence>